<feature type="transmembrane region" description="Helical" evidence="4">
    <location>
        <begin position="132"/>
        <end position="155"/>
    </location>
</feature>
<feature type="transmembrane region" description="Helical" evidence="4">
    <location>
        <begin position="161"/>
        <end position="181"/>
    </location>
</feature>
<feature type="transmembrane region" description="Helical" evidence="4">
    <location>
        <begin position="236"/>
        <end position="257"/>
    </location>
</feature>
<feature type="transmembrane region" description="Helical" evidence="4">
    <location>
        <begin position="6"/>
        <end position="25"/>
    </location>
</feature>
<keyword evidence="2 4" id="KW-1133">Transmembrane helix</keyword>
<evidence type="ECO:0000313" key="5">
    <source>
        <dbReference type="EMBL" id="QIB34324.1"/>
    </source>
</evidence>
<dbReference type="InterPro" id="IPR036259">
    <property type="entry name" value="MFS_trans_sf"/>
</dbReference>
<reference evidence="5 6" key="1">
    <citation type="submission" date="2020-02" db="EMBL/GenBank/DDBJ databases">
        <authorList>
            <person name="Li G."/>
        </authorList>
    </citation>
    <scope>NUCLEOTIDE SEQUENCE [LARGE SCALE GENOMIC DNA]</scope>
    <source>
        <strain evidence="5 6">DSM 102029</strain>
    </source>
</reference>
<feature type="transmembrane region" description="Helical" evidence="4">
    <location>
        <begin position="321"/>
        <end position="344"/>
    </location>
</feature>
<proteinExistence type="predicted"/>
<dbReference type="RefSeq" id="WP_163075468.1">
    <property type="nucleotide sequence ID" value="NZ_CP048630.1"/>
</dbReference>
<evidence type="ECO:0000313" key="6">
    <source>
        <dbReference type="Proteomes" id="UP000464751"/>
    </source>
</evidence>
<dbReference type="GO" id="GO:0022857">
    <property type="term" value="F:transmembrane transporter activity"/>
    <property type="evidence" value="ECO:0007669"/>
    <property type="project" value="InterPro"/>
</dbReference>
<evidence type="ECO:0000256" key="2">
    <source>
        <dbReference type="ARBA" id="ARBA00022989"/>
    </source>
</evidence>
<feature type="transmembrane region" description="Helical" evidence="4">
    <location>
        <begin position="202"/>
        <end position="224"/>
    </location>
</feature>
<accession>A0A6P1YRG1</accession>
<dbReference type="InterPro" id="IPR011701">
    <property type="entry name" value="MFS"/>
</dbReference>
<keyword evidence="1 4" id="KW-0812">Transmembrane</keyword>
<dbReference type="KEGG" id="apra:G3A50_11845"/>
<dbReference type="SUPFAM" id="SSF103473">
    <property type="entry name" value="MFS general substrate transporter"/>
    <property type="match status" value="1"/>
</dbReference>
<dbReference type="EMBL" id="CP048630">
    <property type="protein sequence ID" value="QIB34324.1"/>
    <property type="molecule type" value="Genomic_DNA"/>
</dbReference>
<evidence type="ECO:0000256" key="3">
    <source>
        <dbReference type="ARBA" id="ARBA00023136"/>
    </source>
</evidence>
<organism evidence="5 6">
    <name type="scientific">Ancylobacter pratisalsi</name>
    <dbReference type="NCBI Taxonomy" id="1745854"/>
    <lineage>
        <taxon>Bacteria</taxon>
        <taxon>Pseudomonadati</taxon>
        <taxon>Pseudomonadota</taxon>
        <taxon>Alphaproteobacteria</taxon>
        <taxon>Hyphomicrobiales</taxon>
        <taxon>Xanthobacteraceae</taxon>
        <taxon>Ancylobacter</taxon>
    </lineage>
</organism>
<sequence length="382" mass="38939">MPHAALSVYVMVALLAMAGPLYIDIMPAMIAALRTEYGLSAVQAGYVASSNGYGSTCGALASLFVVPRLAWRPLSAALLLAMVAADSATIGTHGFETLVVLRFFHGLAGGLLVGVSYALLAQMADPRRGFGILFVFHFGLGGVGIVASIFASSFFRQGMVFAVLVVFSVVALGLLLRLPAFRQPGARLPAALRGGVGWSAPLAARIGGLFLFQAANLGLGAFLIGMAGDFGHTPAFAGTVVGFGLCAGVPGALIMLALSRRFGWMPLVPVVAAAGLSKLLVLAGAQPALYALAVAAIFFTMAIALPYAFALCSRDDSTGRAALFAGFASKLGLASGPAIAGIVYSHGAPLLVGVSVATVMVAACMFALSLRGEWASKVPAGR</sequence>
<feature type="transmembrane region" description="Helical" evidence="4">
    <location>
        <begin position="76"/>
        <end position="95"/>
    </location>
</feature>
<protein>
    <submittedName>
        <fullName evidence="5">MFS transporter</fullName>
    </submittedName>
</protein>
<gene>
    <name evidence="5" type="ORF">G3A50_11845</name>
</gene>
<evidence type="ECO:0000256" key="1">
    <source>
        <dbReference type="ARBA" id="ARBA00022692"/>
    </source>
</evidence>
<dbReference type="AlphaFoldDB" id="A0A6P1YRG1"/>
<evidence type="ECO:0000256" key="4">
    <source>
        <dbReference type="SAM" id="Phobius"/>
    </source>
</evidence>
<dbReference type="Pfam" id="PF07690">
    <property type="entry name" value="MFS_1"/>
    <property type="match status" value="1"/>
</dbReference>
<feature type="transmembrane region" description="Helical" evidence="4">
    <location>
        <begin position="264"/>
        <end position="283"/>
    </location>
</feature>
<keyword evidence="3 4" id="KW-0472">Membrane</keyword>
<dbReference type="Gene3D" id="1.20.1250.20">
    <property type="entry name" value="MFS general substrate transporter like domains"/>
    <property type="match status" value="2"/>
</dbReference>
<feature type="transmembrane region" description="Helical" evidence="4">
    <location>
        <begin position="350"/>
        <end position="370"/>
    </location>
</feature>
<name>A0A6P1YRG1_9HYPH</name>
<feature type="transmembrane region" description="Helical" evidence="4">
    <location>
        <begin position="101"/>
        <end position="120"/>
    </location>
</feature>
<dbReference type="Proteomes" id="UP000464751">
    <property type="component" value="Chromosome"/>
</dbReference>
<feature type="transmembrane region" description="Helical" evidence="4">
    <location>
        <begin position="289"/>
        <end position="309"/>
    </location>
</feature>
<keyword evidence="6" id="KW-1185">Reference proteome</keyword>